<sequence length="331" mass="37879">MPSLPKPRLRRSGRIRGPIPVVAEPERLHVDEVEHEGLRWINIERPRAADRAWLEEQFDFHQLAYEDVFSRNQRAKIDEYPDHIFAILHFPRFNPDAGRLGAAEVDVFVGPGYLITIPNDPIDPLSYLFERCRQSEEVRADLFSRGSGYLLYRVTDACVDAGFPMLRKIGAKLEHLEEEIFAGRSSEAVRDISNVKQEIINFRKIVRPQRVVFRDLERTRHPILADELEIYFDDLEDASERIWQMLDGFKETVEALETTNESVLSHRLNDVLRILTVLTVIFLPPTLVAGIMGMNTKIPGQGVIGGFWLTIGVVVTMIGGSLAYFKSRGWL</sequence>
<dbReference type="GO" id="GO:0005886">
    <property type="term" value="C:plasma membrane"/>
    <property type="evidence" value="ECO:0007669"/>
    <property type="project" value="UniProtKB-SubCell"/>
</dbReference>
<dbReference type="GO" id="GO:0015087">
    <property type="term" value="F:cobalt ion transmembrane transporter activity"/>
    <property type="evidence" value="ECO:0007669"/>
    <property type="project" value="TreeGrafter"/>
</dbReference>
<evidence type="ECO:0000256" key="6">
    <source>
        <dbReference type="ARBA" id="ARBA00022989"/>
    </source>
</evidence>
<evidence type="ECO:0000256" key="1">
    <source>
        <dbReference type="ARBA" id="ARBA00004651"/>
    </source>
</evidence>
<dbReference type="Gene3D" id="3.30.460.20">
    <property type="entry name" value="CorA soluble domain-like"/>
    <property type="match status" value="1"/>
</dbReference>
<dbReference type="Gene3D" id="1.20.58.340">
    <property type="entry name" value="Magnesium transport protein CorA, transmembrane region"/>
    <property type="match status" value="2"/>
</dbReference>
<evidence type="ECO:0000313" key="9">
    <source>
        <dbReference type="EMBL" id="CAB4879350.1"/>
    </source>
</evidence>
<dbReference type="PANTHER" id="PTHR46494">
    <property type="entry name" value="CORA FAMILY METAL ION TRANSPORTER (EUROFUNG)"/>
    <property type="match status" value="1"/>
</dbReference>
<evidence type="ECO:0000256" key="3">
    <source>
        <dbReference type="ARBA" id="ARBA00022448"/>
    </source>
</evidence>
<dbReference type="Pfam" id="PF01544">
    <property type="entry name" value="CorA"/>
    <property type="match status" value="1"/>
</dbReference>
<dbReference type="AlphaFoldDB" id="A0A6J7EDK9"/>
<dbReference type="PANTHER" id="PTHR46494:SF1">
    <property type="entry name" value="CORA FAMILY METAL ION TRANSPORTER (EUROFUNG)"/>
    <property type="match status" value="1"/>
</dbReference>
<dbReference type="CDD" id="cd12822">
    <property type="entry name" value="TmCorA-like"/>
    <property type="match status" value="1"/>
</dbReference>
<name>A0A6J7EDK9_9ZZZZ</name>
<keyword evidence="7 8" id="KW-0472">Membrane</keyword>
<evidence type="ECO:0000256" key="8">
    <source>
        <dbReference type="SAM" id="Phobius"/>
    </source>
</evidence>
<evidence type="ECO:0000256" key="7">
    <source>
        <dbReference type="ARBA" id="ARBA00023136"/>
    </source>
</evidence>
<evidence type="ECO:0000256" key="5">
    <source>
        <dbReference type="ARBA" id="ARBA00022692"/>
    </source>
</evidence>
<keyword evidence="6 8" id="KW-1133">Transmembrane helix</keyword>
<keyword evidence="3" id="KW-0813">Transport</keyword>
<organism evidence="9">
    <name type="scientific">freshwater metagenome</name>
    <dbReference type="NCBI Taxonomy" id="449393"/>
    <lineage>
        <taxon>unclassified sequences</taxon>
        <taxon>metagenomes</taxon>
        <taxon>ecological metagenomes</taxon>
    </lineage>
</organism>
<evidence type="ECO:0000256" key="2">
    <source>
        <dbReference type="ARBA" id="ARBA00009765"/>
    </source>
</evidence>
<dbReference type="EMBL" id="CAFBLU010000024">
    <property type="protein sequence ID" value="CAB4879350.1"/>
    <property type="molecule type" value="Genomic_DNA"/>
</dbReference>
<dbReference type="SUPFAM" id="SSF143865">
    <property type="entry name" value="CorA soluble domain-like"/>
    <property type="match status" value="1"/>
</dbReference>
<keyword evidence="5 8" id="KW-0812">Transmembrane</keyword>
<dbReference type="GO" id="GO:0000287">
    <property type="term" value="F:magnesium ion binding"/>
    <property type="evidence" value="ECO:0007669"/>
    <property type="project" value="TreeGrafter"/>
</dbReference>
<gene>
    <name evidence="9" type="ORF">UFOPK3444_01247</name>
</gene>
<dbReference type="SUPFAM" id="SSF144083">
    <property type="entry name" value="Magnesium transport protein CorA, transmembrane region"/>
    <property type="match status" value="1"/>
</dbReference>
<feature type="transmembrane region" description="Helical" evidence="8">
    <location>
        <begin position="306"/>
        <end position="325"/>
    </location>
</feature>
<dbReference type="GO" id="GO:0050897">
    <property type="term" value="F:cobalt ion binding"/>
    <property type="evidence" value="ECO:0007669"/>
    <property type="project" value="TreeGrafter"/>
</dbReference>
<dbReference type="InterPro" id="IPR045861">
    <property type="entry name" value="CorA_cytoplasmic_dom"/>
</dbReference>
<reference evidence="9" key="1">
    <citation type="submission" date="2020-05" db="EMBL/GenBank/DDBJ databases">
        <authorList>
            <person name="Chiriac C."/>
            <person name="Salcher M."/>
            <person name="Ghai R."/>
            <person name="Kavagutti S V."/>
        </authorList>
    </citation>
    <scope>NUCLEOTIDE SEQUENCE</scope>
</reference>
<evidence type="ECO:0000256" key="4">
    <source>
        <dbReference type="ARBA" id="ARBA00022475"/>
    </source>
</evidence>
<dbReference type="GO" id="GO:0015095">
    <property type="term" value="F:magnesium ion transmembrane transporter activity"/>
    <property type="evidence" value="ECO:0007669"/>
    <property type="project" value="TreeGrafter"/>
</dbReference>
<feature type="transmembrane region" description="Helical" evidence="8">
    <location>
        <begin position="274"/>
        <end position="294"/>
    </location>
</feature>
<accession>A0A6J7EDK9</accession>
<comment type="similarity">
    <text evidence="2">Belongs to the CorA metal ion transporter (MIT) (TC 1.A.35) family.</text>
</comment>
<keyword evidence="4" id="KW-1003">Cell membrane</keyword>
<comment type="subcellular location">
    <subcellularLocation>
        <location evidence="1">Cell membrane</location>
        <topology evidence="1">Multi-pass membrane protein</topology>
    </subcellularLocation>
</comment>
<protein>
    <submittedName>
        <fullName evidence="9">Unannotated protein</fullName>
    </submittedName>
</protein>
<proteinExistence type="inferred from homology"/>
<dbReference type="InterPro" id="IPR002523">
    <property type="entry name" value="MgTranspt_CorA/ZnTranspt_ZntB"/>
</dbReference>
<dbReference type="InterPro" id="IPR045863">
    <property type="entry name" value="CorA_TM1_TM2"/>
</dbReference>